<comment type="caution">
    <text evidence="5">The sequence shown here is derived from an EMBL/GenBank/DDBJ whole genome shotgun (WGS) entry which is preliminary data.</text>
</comment>
<evidence type="ECO:0000256" key="1">
    <source>
        <dbReference type="ARBA" id="ARBA00022980"/>
    </source>
</evidence>
<proteinExistence type="inferred from homology"/>
<gene>
    <name evidence="3" type="primary">rpl18a</name>
    <name evidence="3" type="synonym">rpl20e</name>
    <name evidence="3" type="synonym">rplX</name>
    <name evidence="5" type="ORF">HA254_03335</name>
</gene>
<evidence type="ECO:0000259" key="4">
    <source>
        <dbReference type="Pfam" id="PF01775"/>
    </source>
</evidence>
<keyword evidence="2 3" id="KW-0687">Ribonucleoprotein</keyword>
<keyword evidence="3" id="KW-0694">RNA-binding</keyword>
<comment type="subunit">
    <text evidence="3">Part of the 50S ribosomal subunit. Binds 23S rRNA.</text>
</comment>
<dbReference type="Proteomes" id="UP000565078">
    <property type="component" value="Unassembled WGS sequence"/>
</dbReference>
<evidence type="ECO:0000256" key="3">
    <source>
        <dbReference type="HAMAP-Rule" id="MF_00273"/>
    </source>
</evidence>
<dbReference type="InterPro" id="IPR023573">
    <property type="entry name" value="Ribosomal_eL20_dom"/>
</dbReference>
<name>A0A7J4IVY5_9ARCH</name>
<evidence type="ECO:0000256" key="2">
    <source>
        <dbReference type="ARBA" id="ARBA00023274"/>
    </source>
</evidence>
<dbReference type="GO" id="GO:0003735">
    <property type="term" value="F:structural constituent of ribosome"/>
    <property type="evidence" value="ECO:0007669"/>
    <property type="project" value="InterPro"/>
</dbReference>
<dbReference type="HAMAP" id="MF_00273">
    <property type="entry name" value="Ribosomal_eL20"/>
    <property type="match status" value="1"/>
</dbReference>
<dbReference type="AlphaFoldDB" id="A0A7J4IVY5"/>
<feature type="domain" description="Large ribosomal subunit protein eL20" evidence="4">
    <location>
        <begin position="4"/>
        <end position="58"/>
    </location>
</feature>
<sequence length="62" mass="7113">MEEKTFTISGTYQDRGEMKKFSKEVSAQNENYAREKTFSLIGSKHKVKRNAIAIKEVSGKKE</sequence>
<dbReference type="GO" id="GO:0005840">
    <property type="term" value="C:ribosome"/>
    <property type="evidence" value="ECO:0007669"/>
    <property type="project" value="UniProtKB-KW"/>
</dbReference>
<dbReference type="Gene3D" id="3.10.20.10">
    <property type="match status" value="1"/>
</dbReference>
<evidence type="ECO:0000313" key="6">
    <source>
        <dbReference type="Proteomes" id="UP000565078"/>
    </source>
</evidence>
<dbReference type="NCBIfam" id="NF001981">
    <property type="entry name" value="PRK00773.1-1"/>
    <property type="match status" value="1"/>
</dbReference>
<dbReference type="InterPro" id="IPR028877">
    <property type="entry name" value="Ribosomal_eL20"/>
</dbReference>
<evidence type="ECO:0000313" key="5">
    <source>
        <dbReference type="EMBL" id="HIH09681.1"/>
    </source>
</evidence>
<protein>
    <recommendedName>
        <fullName evidence="3">Large ribosomal subunit protein eL20</fullName>
    </recommendedName>
</protein>
<dbReference type="SUPFAM" id="SSF160374">
    <property type="entry name" value="RplX-like"/>
    <property type="match status" value="1"/>
</dbReference>
<dbReference type="EMBL" id="DUGC01000053">
    <property type="protein sequence ID" value="HIH09681.1"/>
    <property type="molecule type" value="Genomic_DNA"/>
</dbReference>
<dbReference type="Pfam" id="PF01775">
    <property type="entry name" value="Ribosomal_L18A"/>
    <property type="match status" value="1"/>
</dbReference>
<dbReference type="GO" id="GO:0006412">
    <property type="term" value="P:translation"/>
    <property type="evidence" value="ECO:0007669"/>
    <property type="project" value="UniProtKB-UniRule"/>
</dbReference>
<keyword evidence="3" id="KW-0699">rRNA-binding</keyword>
<accession>A0A7J4IVY5</accession>
<comment type="similarity">
    <text evidence="3">Belongs to the eukaryotic ribosomal protein eL20 family.</text>
</comment>
<keyword evidence="1 3" id="KW-0689">Ribosomal protein</keyword>
<reference evidence="6" key="1">
    <citation type="journal article" date="2020" name="bioRxiv">
        <title>A rank-normalized archaeal taxonomy based on genome phylogeny resolves widespread incomplete and uneven classifications.</title>
        <authorList>
            <person name="Rinke C."/>
            <person name="Chuvochina M."/>
            <person name="Mussig A.J."/>
            <person name="Chaumeil P.-A."/>
            <person name="Waite D.W."/>
            <person name="Whitman W.B."/>
            <person name="Parks D.H."/>
            <person name="Hugenholtz P."/>
        </authorList>
    </citation>
    <scope>NUCLEOTIDE SEQUENCE [LARGE SCALE GENOMIC DNA]</scope>
</reference>
<dbReference type="GO" id="GO:0070180">
    <property type="term" value="F:large ribosomal subunit rRNA binding"/>
    <property type="evidence" value="ECO:0007669"/>
    <property type="project" value="UniProtKB-UniRule"/>
</dbReference>
<dbReference type="GO" id="GO:1990904">
    <property type="term" value="C:ribonucleoprotein complex"/>
    <property type="evidence" value="ECO:0007669"/>
    <property type="project" value="UniProtKB-KW"/>
</dbReference>
<organism evidence="5 6">
    <name type="scientific">Candidatus Iainarchaeum sp</name>
    <dbReference type="NCBI Taxonomy" id="3101447"/>
    <lineage>
        <taxon>Archaea</taxon>
        <taxon>Candidatus Iainarchaeota</taxon>
        <taxon>Candidatus Iainarchaeia</taxon>
        <taxon>Candidatus Iainarchaeales</taxon>
        <taxon>Candidatus Iainarchaeaceae</taxon>
        <taxon>Candidatus Iainarchaeum</taxon>
    </lineage>
</organism>